<comment type="catalytic activity">
    <reaction evidence="14 15">
        <text>[(1-&gt;4)-beta-D-glucosyl]n+m + reduced acceptor + O2 = 4-dehydro-beta-D-glucosyl-[(1-&gt;4)-beta-D-glucosyl]n-1 + [(1-&gt;4)-beta-D-glucosyl]m + acceptor + H2O.</text>
        <dbReference type="EC" id="1.14.99.56"/>
    </reaction>
</comment>
<comment type="cofactor">
    <cofactor evidence="1">
        <name>Cu(2+)</name>
        <dbReference type="ChEBI" id="CHEBI:29036"/>
    </cofactor>
</comment>
<dbReference type="EC" id="1.14.99.56" evidence="15"/>
<keyword evidence="11 15" id="KW-0119">Carbohydrate metabolism</keyword>
<gene>
    <name evidence="19" type="ORF">K504DRAFT_465905</name>
</gene>
<dbReference type="GO" id="GO:0005576">
    <property type="term" value="C:extracellular region"/>
    <property type="evidence" value="ECO:0007669"/>
    <property type="project" value="UniProtKB-SubCell"/>
</dbReference>
<evidence type="ECO:0000256" key="8">
    <source>
        <dbReference type="ARBA" id="ARBA00023008"/>
    </source>
</evidence>
<keyword evidence="9 19" id="KW-0503">Monooxygenase</keyword>
<keyword evidence="8" id="KW-0186">Copper</keyword>
<evidence type="ECO:0000256" key="12">
    <source>
        <dbReference type="ARBA" id="ARBA00023326"/>
    </source>
</evidence>
<evidence type="ECO:0000256" key="16">
    <source>
        <dbReference type="SAM" id="MobiDB-lite"/>
    </source>
</evidence>
<dbReference type="PANTHER" id="PTHR33353">
    <property type="entry name" value="PUTATIVE (AFU_ORTHOLOGUE AFUA_1G12560)-RELATED"/>
    <property type="match status" value="1"/>
</dbReference>
<keyword evidence="6 15" id="KW-0136">Cellulose degradation</keyword>
<keyword evidence="3 15" id="KW-0964">Secreted</keyword>
<protein>
    <recommendedName>
        <fullName evidence="15">AA9 family lytic polysaccharide monooxygenase</fullName>
        <ecNumber evidence="15">1.14.99.56</ecNumber>
    </recommendedName>
    <alternativeName>
        <fullName evidence="15">Endo-beta-1,4-glucanase</fullName>
    </alternativeName>
    <alternativeName>
        <fullName evidence="15">Glycosyl hydrolase 61 family protein</fullName>
    </alternativeName>
</protein>
<evidence type="ECO:0000256" key="1">
    <source>
        <dbReference type="ARBA" id="ARBA00001973"/>
    </source>
</evidence>
<evidence type="ECO:0000256" key="7">
    <source>
        <dbReference type="ARBA" id="ARBA00023002"/>
    </source>
</evidence>
<comment type="similarity">
    <text evidence="13">Belongs to the polysaccharide monooxygenase AA9 family.</text>
</comment>
<dbReference type="InterPro" id="IPR005103">
    <property type="entry name" value="AA9_LPMO"/>
</dbReference>
<evidence type="ECO:0000259" key="18">
    <source>
        <dbReference type="Pfam" id="PF03443"/>
    </source>
</evidence>
<evidence type="ECO:0000256" key="17">
    <source>
        <dbReference type="SAM" id="SignalP"/>
    </source>
</evidence>
<sequence length="424" mass="43413">MSFKIQAAALLSALATTVSAHGHVTGIVADGTYYLGYDPSFQYQSTPPSVVGWSCPQCLDNGFVDPTMYTDNSKIACHKDATAGQAVAKVAAGGTIDLQWSTWPDSHKGPVLDYLAKVDDATKATTSDLSFFKIDQDGLDSSKWASDKLIANNNTWTVTIPTSIAAGQYVLRHEIIALHSAGQANGAQNYPQCINIEVTSSGTESPAGVQASTFYTPTDPGILVNIYSSLTSYDIPGPALFGGASSGAGAGANTTSTTAAAVVSTSAPVATSTVSSAPVVATSAVSSVVAASSSVTIAQAIQTNSPAAITSSSSSVFVPTPVATEAPAVTSDVAAPIISQIAGFSSVIPSGFLTSVLPTAAPTGGAGNYTGDLPTAPLPEGITLKDLLDWVSYIMHNMFNRERGGHREAQEAGVASNRNHPRAF</sequence>
<keyword evidence="12 15" id="KW-0624">Polysaccharide degradation</keyword>
<dbReference type="GO" id="GO:0004497">
    <property type="term" value="F:monooxygenase activity"/>
    <property type="evidence" value="ECO:0007669"/>
    <property type="project" value="UniProtKB-KW"/>
</dbReference>
<keyword evidence="4" id="KW-0479">Metal-binding</keyword>
<dbReference type="GO" id="GO:0030245">
    <property type="term" value="P:cellulose catabolic process"/>
    <property type="evidence" value="ECO:0007669"/>
    <property type="project" value="UniProtKB-UniRule"/>
</dbReference>
<comment type="domain">
    <text evidence="15">Has a modular structure: an endo-beta-1,4-glucanase catalytic module at the N-terminus, a linker rich in serines and threonines, and a C-terminal carbohydrate-binding module (CBM).</text>
</comment>
<dbReference type="GO" id="GO:0008810">
    <property type="term" value="F:cellulase activity"/>
    <property type="evidence" value="ECO:0007669"/>
    <property type="project" value="UniProtKB-UniRule"/>
</dbReference>
<dbReference type="EMBL" id="MU005768">
    <property type="protein sequence ID" value="KAF2710868.1"/>
    <property type="molecule type" value="Genomic_DNA"/>
</dbReference>
<keyword evidence="10 15" id="KW-1015">Disulfide bond</keyword>
<reference evidence="19" key="1">
    <citation type="journal article" date="2020" name="Stud. Mycol.">
        <title>101 Dothideomycetes genomes: a test case for predicting lifestyles and emergence of pathogens.</title>
        <authorList>
            <person name="Haridas S."/>
            <person name="Albert R."/>
            <person name="Binder M."/>
            <person name="Bloem J."/>
            <person name="Labutti K."/>
            <person name="Salamov A."/>
            <person name="Andreopoulos B."/>
            <person name="Baker S."/>
            <person name="Barry K."/>
            <person name="Bills G."/>
            <person name="Bluhm B."/>
            <person name="Cannon C."/>
            <person name="Castanera R."/>
            <person name="Culley D."/>
            <person name="Daum C."/>
            <person name="Ezra D."/>
            <person name="Gonzalez J."/>
            <person name="Henrissat B."/>
            <person name="Kuo A."/>
            <person name="Liang C."/>
            <person name="Lipzen A."/>
            <person name="Lutzoni F."/>
            <person name="Magnuson J."/>
            <person name="Mondo S."/>
            <person name="Nolan M."/>
            <person name="Ohm R."/>
            <person name="Pangilinan J."/>
            <person name="Park H.-J."/>
            <person name="Ramirez L."/>
            <person name="Alfaro M."/>
            <person name="Sun H."/>
            <person name="Tritt A."/>
            <person name="Yoshinaga Y."/>
            <person name="Zwiers L.-H."/>
            <person name="Turgeon B."/>
            <person name="Goodwin S."/>
            <person name="Spatafora J."/>
            <person name="Crous P."/>
            <person name="Grigoriev I."/>
        </authorList>
    </citation>
    <scope>NUCLEOTIDE SEQUENCE</scope>
    <source>
        <strain evidence="19">CBS 279.74</strain>
    </source>
</reference>
<keyword evidence="7" id="KW-0560">Oxidoreductase</keyword>
<evidence type="ECO:0000256" key="3">
    <source>
        <dbReference type="ARBA" id="ARBA00022525"/>
    </source>
</evidence>
<feature type="signal peptide" evidence="17">
    <location>
        <begin position="1"/>
        <end position="20"/>
    </location>
</feature>
<dbReference type="CDD" id="cd21175">
    <property type="entry name" value="LPMO_AA9"/>
    <property type="match status" value="1"/>
</dbReference>
<evidence type="ECO:0000256" key="9">
    <source>
        <dbReference type="ARBA" id="ARBA00023033"/>
    </source>
</evidence>
<accession>A0A6G1KDG5</accession>
<dbReference type="GO" id="GO:0030248">
    <property type="term" value="F:cellulose binding"/>
    <property type="evidence" value="ECO:0007669"/>
    <property type="project" value="UniProtKB-UniRule"/>
</dbReference>
<comment type="function">
    <text evidence="15">Lytic polysaccharide monooxygenase (LMPO) that depolymerizes crystalline and amorphous polysaccharides via the oxidation of scissile alpha- or beta-(1-4)-glycosidic bonds, yielding C1 and/or C4 oxidation products. Catalysis by LPMOs requires the reduction of the active-site copper from Cu(II) to Cu(I) by a reducing agent and H(2)O(2) or O(2) as a cosubstrate.</text>
</comment>
<keyword evidence="5 17" id="KW-0732">Signal</keyword>
<comment type="subcellular location">
    <subcellularLocation>
        <location evidence="2 15">Secreted</location>
    </subcellularLocation>
</comment>
<evidence type="ECO:0000256" key="14">
    <source>
        <dbReference type="ARBA" id="ARBA00045077"/>
    </source>
</evidence>
<evidence type="ECO:0000256" key="2">
    <source>
        <dbReference type="ARBA" id="ARBA00004613"/>
    </source>
</evidence>
<dbReference type="AlphaFoldDB" id="A0A6G1KDG5"/>
<dbReference type="Proteomes" id="UP000799428">
    <property type="component" value="Unassembled WGS sequence"/>
</dbReference>
<dbReference type="OrthoDB" id="4849160at2759"/>
<feature type="chain" id="PRO_5026052704" description="AA9 family lytic polysaccharide monooxygenase" evidence="17">
    <location>
        <begin position="21"/>
        <end position="424"/>
    </location>
</feature>
<dbReference type="Gene3D" id="2.70.50.70">
    <property type="match status" value="1"/>
</dbReference>
<dbReference type="PANTHER" id="PTHR33353:SF36">
    <property type="entry name" value="ENDO-BETA-1,4-GLUCANASE D"/>
    <property type="match status" value="1"/>
</dbReference>
<evidence type="ECO:0000256" key="5">
    <source>
        <dbReference type="ARBA" id="ARBA00022729"/>
    </source>
</evidence>
<evidence type="ECO:0000256" key="15">
    <source>
        <dbReference type="RuleBase" id="RU368122"/>
    </source>
</evidence>
<dbReference type="GO" id="GO:0046872">
    <property type="term" value="F:metal ion binding"/>
    <property type="evidence" value="ECO:0007669"/>
    <property type="project" value="UniProtKB-KW"/>
</dbReference>
<keyword evidence="20" id="KW-1185">Reference proteome</keyword>
<organism evidence="19 20">
    <name type="scientific">Pleomassaria siparia CBS 279.74</name>
    <dbReference type="NCBI Taxonomy" id="1314801"/>
    <lineage>
        <taxon>Eukaryota</taxon>
        <taxon>Fungi</taxon>
        <taxon>Dikarya</taxon>
        <taxon>Ascomycota</taxon>
        <taxon>Pezizomycotina</taxon>
        <taxon>Dothideomycetes</taxon>
        <taxon>Pleosporomycetidae</taxon>
        <taxon>Pleosporales</taxon>
        <taxon>Pleomassariaceae</taxon>
        <taxon>Pleomassaria</taxon>
    </lineage>
</organism>
<evidence type="ECO:0000256" key="11">
    <source>
        <dbReference type="ARBA" id="ARBA00023277"/>
    </source>
</evidence>
<evidence type="ECO:0000313" key="19">
    <source>
        <dbReference type="EMBL" id="KAF2710868.1"/>
    </source>
</evidence>
<feature type="domain" description="Auxiliary Activity family 9 catalytic" evidence="18">
    <location>
        <begin position="21"/>
        <end position="232"/>
    </location>
</feature>
<evidence type="ECO:0000313" key="20">
    <source>
        <dbReference type="Proteomes" id="UP000799428"/>
    </source>
</evidence>
<proteinExistence type="inferred from homology"/>
<evidence type="ECO:0000256" key="6">
    <source>
        <dbReference type="ARBA" id="ARBA00023001"/>
    </source>
</evidence>
<evidence type="ECO:0000256" key="10">
    <source>
        <dbReference type="ARBA" id="ARBA00023157"/>
    </source>
</evidence>
<evidence type="ECO:0000256" key="13">
    <source>
        <dbReference type="ARBA" id="ARBA00044502"/>
    </source>
</evidence>
<evidence type="ECO:0000256" key="4">
    <source>
        <dbReference type="ARBA" id="ARBA00022723"/>
    </source>
</evidence>
<feature type="region of interest" description="Disordered" evidence="16">
    <location>
        <begin position="404"/>
        <end position="424"/>
    </location>
</feature>
<dbReference type="Pfam" id="PF03443">
    <property type="entry name" value="AA9"/>
    <property type="match status" value="1"/>
</dbReference>
<name>A0A6G1KDG5_9PLEO</name>
<dbReference type="InterPro" id="IPR049892">
    <property type="entry name" value="AA9"/>
</dbReference>